<dbReference type="PROSITE" id="PS50263">
    <property type="entry name" value="CN_HYDROLASE"/>
    <property type="match status" value="2"/>
</dbReference>
<evidence type="ECO:0000256" key="1">
    <source>
        <dbReference type="ARBA" id="ARBA00022801"/>
    </source>
</evidence>
<dbReference type="PANTHER" id="PTHR43674">
    <property type="entry name" value="NITRILASE C965.09-RELATED"/>
    <property type="match status" value="1"/>
</dbReference>
<proteinExistence type="predicted"/>
<keyword evidence="1 4" id="KW-0378">Hydrolase</keyword>
<reference evidence="4 5" key="1">
    <citation type="submission" date="2021-11" db="EMBL/GenBank/DDBJ databases">
        <authorList>
            <person name="Lee D.-H."/>
            <person name="Kim S.-B."/>
        </authorList>
    </citation>
    <scope>NUCLEOTIDE SEQUENCE [LARGE SCALE GENOMIC DNA]</scope>
    <source>
        <strain evidence="4 5">KCTC 52223</strain>
    </source>
</reference>
<dbReference type="EMBL" id="JAJISD010000001">
    <property type="protein sequence ID" value="MCC8427767.1"/>
    <property type="molecule type" value="Genomic_DNA"/>
</dbReference>
<dbReference type="InterPro" id="IPR036526">
    <property type="entry name" value="C-N_Hydrolase_sf"/>
</dbReference>
<dbReference type="Proteomes" id="UP001198862">
    <property type="component" value="Unassembled WGS sequence"/>
</dbReference>
<organism evidence="4 5">
    <name type="scientific">Reyranella aquatilis</name>
    <dbReference type="NCBI Taxonomy" id="2035356"/>
    <lineage>
        <taxon>Bacteria</taxon>
        <taxon>Pseudomonadati</taxon>
        <taxon>Pseudomonadota</taxon>
        <taxon>Alphaproteobacteria</taxon>
        <taxon>Hyphomicrobiales</taxon>
        <taxon>Reyranellaceae</taxon>
        <taxon>Reyranella</taxon>
    </lineage>
</organism>
<feature type="domain" description="CN hydrolase" evidence="3">
    <location>
        <begin position="35"/>
        <end position="298"/>
    </location>
</feature>
<keyword evidence="2" id="KW-0732">Signal</keyword>
<protein>
    <submittedName>
        <fullName evidence="4">Carbon-nitrogen hydrolase</fullName>
    </submittedName>
</protein>
<evidence type="ECO:0000259" key="3">
    <source>
        <dbReference type="PROSITE" id="PS50263"/>
    </source>
</evidence>
<dbReference type="PANTHER" id="PTHR43674:SF2">
    <property type="entry name" value="BETA-UREIDOPROPIONASE"/>
    <property type="match status" value="1"/>
</dbReference>
<dbReference type="Pfam" id="PF00795">
    <property type="entry name" value="CN_hydrolase"/>
    <property type="match status" value="2"/>
</dbReference>
<evidence type="ECO:0000256" key="2">
    <source>
        <dbReference type="SAM" id="SignalP"/>
    </source>
</evidence>
<feature type="domain" description="CN hydrolase" evidence="3">
    <location>
        <begin position="317"/>
        <end position="595"/>
    </location>
</feature>
<feature type="chain" id="PRO_5045367434" evidence="2">
    <location>
        <begin position="27"/>
        <end position="623"/>
    </location>
</feature>
<dbReference type="RefSeq" id="WP_230548988.1">
    <property type="nucleotide sequence ID" value="NZ_JAJISD010000001.1"/>
</dbReference>
<sequence length="623" mass="65112">MSFRSMVSTGLVSAIALMAAVLPADAQTTAPRKQVKVAAVDFVPAWGDLDGNVARLAKAAEEVAKQGVEYAVFPETAVSGYLFSGPQQLAPFVDTIPGKATAAVLPILQRTGMHMSVGIAERDAATGLVYNTAVLMGPNGIVGKYRKNGLNPQDQKVFAPGTTGVEVFDTPLGRIALLICYDDTYWQYARLAALRGAQIIGWHSVSDRVMPGTPPAEATGNHSTVSNVQYMSAQNGVWVVGATRTGVETNPITGGKLYYNGGSSIWSPKGEKLVQAPVVAPETLPPGLAGIYATTITPADADAERAAALARRRPELYSPVLALHRSPTDANATVTVRSVSLAAAQWPEGPSLLSSARPGPGELLVLPELSGLASGLAASEIKNRAEARGGDFEKALGAAAKAGAGYVVGSYPEREGDKIYHTVALAGPEGTVLGRYRATHLPPATAAWASPGDGPVVVDTPLGRVGLALAEELRVPELGGLYGALRTDILAAPAGRPGALKVQIDAKLFAVSNPPTGRADFFPYASAKQNQLWLVSGGRRAGEATAAGIYGPEPVVETPTLTAQAGEDAVRYRTRVPAPGSWINQQQLITGQVSLYFIPIVMKDDSDCVRDWRAKGTGPLACR</sequence>
<dbReference type="SUPFAM" id="SSF56317">
    <property type="entry name" value="Carbon-nitrogen hydrolase"/>
    <property type="match status" value="2"/>
</dbReference>
<gene>
    <name evidence="4" type="ORF">LJ725_02245</name>
</gene>
<comment type="caution">
    <text evidence="4">The sequence shown here is derived from an EMBL/GenBank/DDBJ whole genome shotgun (WGS) entry which is preliminary data.</text>
</comment>
<name>A0ABS8KPS9_9HYPH</name>
<dbReference type="Gene3D" id="3.60.110.10">
    <property type="entry name" value="Carbon-nitrogen hydrolase"/>
    <property type="match status" value="2"/>
</dbReference>
<dbReference type="GO" id="GO:0016787">
    <property type="term" value="F:hydrolase activity"/>
    <property type="evidence" value="ECO:0007669"/>
    <property type="project" value="UniProtKB-KW"/>
</dbReference>
<dbReference type="CDD" id="cd07197">
    <property type="entry name" value="nitrilase"/>
    <property type="match status" value="1"/>
</dbReference>
<feature type="signal peptide" evidence="2">
    <location>
        <begin position="1"/>
        <end position="26"/>
    </location>
</feature>
<dbReference type="InterPro" id="IPR003010">
    <property type="entry name" value="C-N_Hydrolase"/>
</dbReference>
<dbReference type="InterPro" id="IPR050345">
    <property type="entry name" value="Aliph_Amidase/BUP"/>
</dbReference>
<evidence type="ECO:0000313" key="4">
    <source>
        <dbReference type="EMBL" id="MCC8427767.1"/>
    </source>
</evidence>
<evidence type="ECO:0000313" key="5">
    <source>
        <dbReference type="Proteomes" id="UP001198862"/>
    </source>
</evidence>
<accession>A0ABS8KPS9</accession>
<keyword evidence="5" id="KW-1185">Reference proteome</keyword>